<dbReference type="Gene3D" id="1.20.1250.20">
    <property type="entry name" value="MFS general substrate transporter like domains"/>
    <property type="match status" value="1"/>
</dbReference>
<dbReference type="EMBL" id="JAQQWN010000010">
    <property type="protein sequence ID" value="KAK8063092.1"/>
    <property type="molecule type" value="Genomic_DNA"/>
</dbReference>
<name>A0ABR1UVZ5_9PEZI</name>
<accession>A0ABR1UVZ5</accession>
<dbReference type="Proteomes" id="UP001433268">
    <property type="component" value="Unassembled WGS sequence"/>
</dbReference>
<dbReference type="InterPro" id="IPR036259">
    <property type="entry name" value="MFS_trans_sf"/>
</dbReference>
<feature type="transmembrane region" description="Helical" evidence="6">
    <location>
        <begin position="94"/>
        <end position="117"/>
    </location>
</feature>
<gene>
    <name evidence="7" type="ORF">PG997_015189</name>
</gene>
<dbReference type="GeneID" id="92052563"/>
<dbReference type="SUPFAM" id="SSF103473">
    <property type="entry name" value="MFS general substrate transporter"/>
    <property type="match status" value="1"/>
</dbReference>
<keyword evidence="4 6" id="KW-1133">Transmembrane helix</keyword>
<evidence type="ECO:0000256" key="4">
    <source>
        <dbReference type="ARBA" id="ARBA00022989"/>
    </source>
</evidence>
<dbReference type="PANTHER" id="PTHR43791">
    <property type="entry name" value="PERMEASE-RELATED"/>
    <property type="match status" value="1"/>
</dbReference>
<protein>
    <submittedName>
        <fullName evidence="7">MFS general substrate transporter</fullName>
    </submittedName>
</protein>
<evidence type="ECO:0000256" key="2">
    <source>
        <dbReference type="ARBA" id="ARBA00022448"/>
    </source>
</evidence>
<feature type="transmembrane region" description="Helical" evidence="6">
    <location>
        <begin position="123"/>
        <end position="144"/>
    </location>
</feature>
<feature type="transmembrane region" description="Helical" evidence="6">
    <location>
        <begin position="68"/>
        <end position="87"/>
    </location>
</feature>
<keyword evidence="2" id="KW-0813">Transport</keyword>
<keyword evidence="5 6" id="KW-0472">Membrane</keyword>
<evidence type="ECO:0000256" key="6">
    <source>
        <dbReference type="SAM" id="Phobius"/>
    </source>
</evidence>
<evidence type="ECO:0000256" key="5">
    <source>
        <dbReference type="ARBA" id="ARBA00023136"/>
    </source>
</evidence>
<keyword evidence="8" id="KW-1185">Reference proteome</keyword>
<comment type="subcellular location">
    <subcellularLocation>
        <location evidence="1">Membrane</location>
        <topology evidence="1">Multi-pass membrane protein</topology>
    </subcellularLocation>
</comment>
<proteinExistence type="predicted"/>
<evidence type="ECO:0000256" key="3">
    <source>
        <dbReference type="ARBA" id="ARBA00022692"/>
    </source>
</evidence>
<evidence type="ECO:0000256" key="1">
    <source>
        <dbReference type="ARBA" id="ARBA00004141"/>
    </source>
</evidence>
<dbReference type="PANTHER" id="PTHR43791:SF23">
    <property type="entry name" value="MAJOR FACILITATOR SUPERFAMILY (MFS) PROFILE DOMAIN-CONTAINING PROTEIN"/>
    <property type="match status" value="1"/>
</dbReference>
<sequence length="244" mass="27201">MPEYPHNARLLSSVERDYAVWRLEKEAGAGEAHEDTTTRQGFFLAIEDPKIWALVHCANAWVRQESNAPAYGTSYLLAALVFVGASWTSDRYNAIYSMIVGSLGIGVAAYVISLATLDTGARYFAMMLMPTAVTLPQIMMYKTLNLHMARPYPKRSAGTAMINSLGGLSNLWASYLWYAPPHYYAAFGCLLACVAVFFVTITAYRWHVRNLNKLLGGTPEQQGRAMKSGVTQQQMDLGWRYIGY</sequence>
<feature type="transmembrane region" description="Helical" evidence="6">
    <location>
        <begin position="183"/>
        <end position="204"/>
    </location>
</feature>
<organism evidence="7 8">
    <name type="scientific">Apiospora hydei</name>
    <dbReference type="NCBI Taxonomy" id="1337664"/>
    <lineage>
        <taxon>Eukaryota</taxon>
        <taxon>Fungi</taxon>
        <taxon>Dikarya</taxon>
        <taxon>Ascomycota</taxon>
        <taxon>Pezizomycotina</taxon>
        <taxon>Sordariomycetes</taxon>
        <taxon>Xylariomycetidae</taxon>
        <taxon>Amphisphaeriales</taxon>
        <taxon>Apiosporaceae</taxon>
        <taxon>Apiospora</taxon>
    </lineage>
</organism>
<comment type="caution">
    <text evidence="7">The sequence shown here is derived from an EMBL/GenBank/DDBJ whole genome shotgun (WGS) entry which is preliminary data.</text>
</comment>
<reference evidence="7 8" key="1">
    <citation type="submission" date="2023-01" db="EMBL/GenBank/DDBJ databases">
        <title>Analysis of 21 Apiospora genomes using comparative genomics revels a genus with tremendous synthesis potential of carbohydrate active enzymes and secondary metabolites.</title>
        <authorList>
            <person name="Sorensen T."/>
        </authorList>
    </citation>
    <scope>NUCLEOTIDE SEQUENCE [LARGE SCALE GENOMIC DNA]</scope>
    <source>
        <strain evidence="7 8">CBS 114990</strain>
    </source>
</reference>
<evidence type="ECO:0000313" key="7">
    <source>
        <dbReference type="EMBL" id="KAK8063092.1"/>
    </source>
</evidence>
<dbReference type="RefSeq" id="XP_066661691.1">
    <property type="nucleotide sequence ID" value="XM_066819503.1"/>
</dbReference>
<evidence type="ECO:0000313" key="8">
    <source>
        <dbReference type="Proteomes" id="UP001433268"/>
    </source>
</evidence>
<keyword evidence="3 6" id="KW-0812">Transmembrane</keyword>